<protein>
    <submittedName>
        <fullName evidence="2">EAL-associated domain-containing protein</fullName>
    </submittedName>
</protein>
<comment type="caution">
    <text evidence="2">The sequence shown here is derived from an EMBL/GenBank/DDBJ whole genome shotgun (WGS) entry which is preliminary data.</text>
</comment>
<organism evidence="2 3">
    <name type="scientific">Pontibacillus salicampi</name>
    <dbReference type="NCBI Taxonomy" id="1449801"/>
    <lineage>
        <taxon>Bacteria</taxon>
        <taxon>Bacillati</taxon>
        <taxon>Bacillota</taxon>
        <taxon>Bacilli</taxon>
        <taxon>Bacillales</taxon>
        <taxon>Bacillaceae</taxon>
        <taxon>Pontibacillus</taxon>
    </lineage>
</organism>
<dbReference type="Proteomes" id="UP001589836">
    <property type="component" value="Unassembled WGS sequence"/>
</dbReference>
<dbReference type="PROSITE" id="PS50883">
    <property type="entry name" value="EAL"/>
    <property type="match status" value="1"/>
</dbReference>
<dbReference type="RefSeq" id="WP_377344762.1">
    <property type="nucleotide sequence ID" value="NZ_JBHLTP010000002.1"/>
</dbReference>
<dbReference type="InterPro" id="IPR050706">
    <property type="entry name" value="Cyclic-di-GMP_PDE-like"/>
</dbReference>
<gene>
    <name evidence="2" type="ORF">ACFFGV_01345</name>
</gene>
<dbReference type="Pfam" id="PF00563">
    <property type="entry name" value="EAL"/>
    <property type="match status" value="1"/>
</dbReference>
<dbReference type="EMBL" id="JBHLTP010000002">
    <property type="protein sequence ID" value="MFC0522233.1"/>
    <property type="molecule type" value="Genomic_DNA"/>
</dbReference>
<feature type="domain" description="EAL" evidence="1">
    <location>
        <begin position="1"/>
        <end position="248"/>
    </location>
</feature>
<evidence type="ECO:0000313" key="2">
    <source>
        <dbReference type="EMBL" id="MFC0522233.1"/>
    </source>
</evidence>
<dbReference type="Gene3D" id="3.30.450.20">
    <property type="entry name" value="PAS domain"/>
    <property type="match status" value="1"/>
</dbReference>
<reference evidence="2 3" key="1">
    <citation type="submission" date="2024-09" db="EMBL/GenBank/DDBJ databases">
        <authorList>
            <person name="Sun Q."/>
            <person name="Mori K."/>
        </authorList>
    </citation>
    <scope>NUCLEOTIDE SEQUENCE [LARGE SCALE GENOMIC DNA]</scope>
    <source>
        <strain evidence="2 3">NCAIM B.02529</strain>
    </source>
</reference>
<dbReference type="Gene3D" id="3.20.20.450">
    <property type="entry name" value="EAL domain"/>
    <property type="match status" value="1"/>
</dbReference>
<accession>A0ABV6LIL4</accession>
<dbReference type="PANTHER" id="PTHR33121:SF82">
    <property type="entry name" value="SIGNAL TRANSDUCTION PROTEIN CONTAINING A EAL DOMAIN"/>
    <property type="match status" value="1"/>
</dbReference>
<sequence>MDPMDVMEQLDQIKPAYQPIFSAIKHDVMGYEVLGRIKENEEWVSLGSFFHDSQVPDEFKVEIDNNLLTQAVQDLMDKGDTKSCLFVNRTAKQLMWDGEHLIETLAPFHEQGFAYHRIVLEITEHDFDEDFKSLSHLLLYYKTFGIQIAIDRVGEKSSNLDRLRQLEPHIIKIDSKILRNNDSSNHQDILYSLSFLARRIGAAMLFENIEDSFQLYYAWKHGGRFYQGYYLERPSFSFLDAFAREKLIKEQVDSFIRREKSLIEDRIAFVLKWDQRMRGLLDYWSGNRKVDSFIERVARYFDEESFRIYVCDSNGQQISSNYRKYGEEWEKEADIVGTNWAFRPYFLENMVQMRTWNKGRLSDLYSDIDTREMVRTFSFPLSAHFYIFIDIRYSYIYEHECLLI</sequence>
<dbReference type="SUPFAM" id="SSF141868">
    <property type="entry name" value="EAL domain-like"/>
    <property type="match status" value="1"/>
</dbReference>
<dbReference type="SMART" id="SM00052">
    <property type="entry name" value="EAL"/>
    <property type="match status" value="1"/>
</dbReference>
<evidence type="ECO:0000259" key="1">
    <source>
        <dbReference type="PROSITE" id="PS50883"/>
    </source>
</evidence>
<dbReference type="InterPro" id="IPR018842">
    <property type="entry name" value="YkuI_C"/>
</dbReference>
<dbReference type="PANTHER" id="PTHR33121">
    <property type="entry name" value="CYCLIC DI-GMP PHOSPHODIESTERASE PDEF"/>
    <property type="match status" value="1"/>
</dbReference>
<dbReference type="Pfam" id="PF10388">
    <property type="entry name" value="YkuI_C"/>
    <property type="match status" value="1"/>
</dbReference>
<proteinExistence type="predicted"/>
<dbReference type="InterPro" id="IPR001633">
    <property type="entry name" value="EAL_dom"/>
</dbReference>
<name>A0ABV6LIL4_9BACI</name>
<dbReference type="SUPFAM" id="SSF103190">
    <property type="entry name" value="Sensory domain-like"/>
    <property type="match status" value="1"/>
</dbReference>
<keyword evidence="3" id="KW-1185">Reference proteome</keyword>
<dbReference type="InterPro" id="IPR029151">
    <property type="entry name" value="Sensor-like_sf"/>
</dbReference>
<evidence type="ECO:0000313" key="3">
    <source>
        <dbReference type="Proteomes" id="UP001589836"/>
    </source>
</evidence>
<dbReference type="InterPro" id="IPR035919">
    <property type="entry name" value="EAL_sf"/>
</dbReference>
<dbReference type="CDD" id="cd01948">
    <property type="entry name" value="EAL"/>
    <property type="match status" value="1"/>
</dbReference>